<feature type="disulfide bond" evidence="5">
    <location>
        <begin position="96"/>
        <end position="108"/>
    </location>
</feature>
<feature type="signal peptide" evidence="7">
    <location>
        <begin position="1"/>
        <end position="21"/>
    </location>
</feature>
<evidence type="ECO:0000256" key="5">
    <source>
        <dbReference type="PROSITE-ProRule" id="PRU00261"/>
    </source>
</evidence>
<keyword evidence="3 5" id="KW-0147">Chitin-binding</keyword>
<dbReference type="GO" id="GO:0008843">
    <property type="term" value="F:endochitinase activity"/>
    <property type="evidence" value="ECO:0007669"/>
    <property type="project" value="UniProtKB-EC"/>
</dbReference>
<dbReference type="InterPro" id="IPR001223">
    <property type="entry name" value="Glyco_hydro18_cat"/>
</dbReference>
<dbReference type="InterPro" id="IPR011583">
    <property type="entry name" value="Chitinase_II/V-like_cat"/>
</dbReference>
<evidence type="ECO:0000313" key="11">
    <source>
        <dbReference type="Proteomes" id="UP001194746"/>
    </source>
</evidence>
<keyword evidence="7" id="KW-0732">Signal</keyword>
<dbReference type="Proteomes" id="UP001194746">
    <property type="component" value="Unassembled WGS sequence"/>
</dbReference>
<comment type="caution">
    <text evidence="10">The sequence shown here is derived from an EMBL/GenBank/DDBJ whole genome shotgun (WGS) entry which is preliminary data.</text>
</comment>
<evidence type="ECO:0000256" key="6">
    <source>
        <dbReference type="SAM" id="MobiDB-lite"/>
    </source>
</evidence>
<evidence type="ECO:0000256" key="3">
    <source>
        <dbReference type="ARBA" id="ARBA00022669"/>
    </source>
</evidence>
<dbReference type="Gene3D" id="3.20.20.80">
    <property type="entry name" value="Glycosidases"/>
    <property type="match status" value="1"/>
</dbReference>
<feature type="disulfide bond" evidence="5">
    <location>
        <begin position="101"/>
        <end position="115"/>
    </location>
</feature>
<accession>A0AAD4CND5</accession>
<dbReference type="GO" id="GO:0005975">
    <property type="term" value="P:carbohydrate metabolic process"/>
    <property type="evidence" value="ECO:0007669"/>
    <property type="project" value="InterPro"/>
</dbReference>
<dbReference type="Gene3D" id="3.30.60.10">
    <property type="entry name" value="Endochitinase-like"/>
    <property type="match status" value="2"/>
</dbReference>
<dbReference type="Gene3D" id="3.10.50.10">
    <property type="match status" value="1"/>
</dbReference>
<feature type="region of interest" description="Disordered" evidence="6">
    <location>
        <begin position="1081"/>
        <end position="1113"/>
    </location>
</feature>
<dbReference type="SMART" id="SM00270">
    <property type="entry name" value="ChtBD1"/>
    <property type="match status" value="2"/>
</dbReference>
<dbReference type="PANTHER" id="PTHR47700:SF2">
    <property type="entry name" value="CHITINASE"/>
    <property type="match status" value="1"/>
</dbReference>
<dbReference type="PROSITE" id="PS51910">
    <property type="entry name" value="GH18_2"/>
    <property type="match status" value="1"/>
</dbReference>
<feature type="compositionally biased region" description="Basic and acidic residues" evidence="6">
    <location>
        <begin position="1083"/>
        <end position="1094"/>
    </location>
</feature>
<sequence length="1113" mass="121898">MLFARAYTVVVLSLHWLAVSAQSEGNRTVFPALYKAHSDKTPRFLGLTRGSSSNSIRPAQLLKAGNVTALASSDTLAQGRAAAAQEEGVCAPGSPCTNGACCANTGWCGYGPDFCGDDVCLSNCDAEAECGKYSKGGSVSCPLNVCCSEWGFCGSTEEFCGDECQDEFGTCGEPNRPFCSGTSAEMRRIGYYESWVTERKCDASEPDDLILTGLTHLNFAFAFFDPSTFQIAPMDATSANWYTKTTSLKEKKPGLKVWISVGGWSFNDDNNIPSTRTAFSDMASSSSNRQAFISGLIKFMRTNSFDGADLDWEYPGADDRGGIPEDTDNFVTLVKEMKAAFNGEFGLSVTIPASYWYLKWFDVKAMEPHVDWLNVMTYDIHGVWDGENKFTGPYVRPHTNLTEIEEGLDLLWRSNVSPSKVVLGLAYYGRSFTLKDPDCDKPGCQFQQGGNPGECSDARGILTNAEINRVIEDNGLTPTFDAKAAVNWITWDKDQWFANRYCLGGTMVWALDQDNEKGTSAENSLDNNRFDVDIPLLQYSRAEEESDLYNQCYTSFCGAGCKEGFRSASLMNGQIGGVPFDTRCPTGHLGRTSYQYLCCPLNMYARCQWDGFHGEGMACKTGCGEDYHELARNTNYKLIFPDRTVIENTCNGGSMSYCCNFGGVMGPKTNPLSDISLIDSTWDPLSHKDLQKRDMLDNLISSEIIALSGGQRLDPNKYGGMTLDELLGDDYSLLRPGVPGTGPVQGFNNKYNAVAGGSGGNGKTSAAPTSVTKGTSGHKTNAQGQRLMGSYAQVTYATSETSCSVTYTCKYGVGFDEHSSYRAWGRVTGHYSGKAQTRYHCEGDEFPMAGLVEAAKPNVQGVRQVDGIQNGQQGRDYLDWLLATWMPCSALLGRPPLITWSIDMSAVPNNDARRTAASFLQKYGFDRQDPSGRCFPRVATGGGGTTTIADHGFRVLEWDDILTNPINWPRQAYSGAPDLNALPTSVNSVGFLGRRDLGLELDGGFSAMFDEGEEGEEGEDGVDVQYLEDEEWDELMFAYQLSQAEDEEEYNQMLRDYDMWRHYRDTAPPPEPTSVWFNGTVYHRGEETPKDKDGVAPATPGPGVVTSQPQPTG</sequence>
<comment type="similarity">
    <text evidence="1">Belongs to the glycosyl hydrolase 18 family. Chitinase class V subfamily.</text>
</comment>
<feature type="domain" description="Chitin-binding type-1" evidence="8">
    <location>
        <begin position="84"/>
        <end position="126"/>
    </location>
</feature>
<proteinExistence type="inferred from homology"/>
<feature type="chain" id="PRO_5041999422" description="chitinase" evidence="7">
    <location>
        <begin position="22"/>
        <end position="1113"/>
    </location>
</feature>
<keyword evidence="4" id="KW-0843">Virulence</keyword>
<dbReference type="AlphaFoldDB" id="A0AAD4CND5"/>
<dbReference type="PROSITE" id="PS50941">
    <property type="entry name" value="CHIT_BIND_I_2"/>
    <property type="match status" value="2"/>
</dbReference>
<name>A0AAD4CND5_ASPNN</name>
<feature type="disulfide bond" evidence="5">
    <location>
        <begin position="141"/>
        <end position="153"/>
    </location>
</feature>
<feature type="disulfide bond" evidence="5">
    <location>
        <begin position="146"/>
        <end position="160"/>
    </location>
</feature>
<dbReference type="SUPFAM" id="SSF57016">
    <property type="entry name" value="Plant lectins/antimicrobial peptides"/>
    <property type="match status" value="2"/>
</dbReference>
<evidence type="ECO:0000256" key="4">
    <source>
        <dbReference type="ARBA" id="ARBA00023026"/>
    </source>
</evidence>
<dbReference type="GO" id="GO:0008061">
    <property type="term" value="F:chitin binding"/>
    <property type="evidence" value="ECO:0007669"/>
    <property type="project" value="UniProtKB-UniRule"/>
</dbReference>
<dbReference type="EMBL" id="VCAU01000033">
    <property type="protein sequence ID" value="KAF9889730.1"/>
    <property type="molecule type" value="Genomic_DNA"/>
</dbReference>
<dbReference type="InterPro" id="IPR001002">
    <property type="entry name" value="Chitin-bd_1"/>
</dbReference>
<dbReference type="InterPro" id="IPR053214">
    <property type="entry name" value="LysM12-like"/>
</dbReference>
<evidence type="ECO:0000256" key="2">
    <source>
        <dbReference type="ARBA" id="ARBA00012729"/>
    </source>
</evidence>
<comment type="caution">
    <text evidence="5">Lacks conserved residue(s) required for the propagation of feature annotation.</text>
</comment>
<dbReference type="CDD" id="cd00035">
    <property type="entry name" value="ChtBD1"/>
    <property type="match status" value="1"/>
</dbReference>
<reference evidence="10" key="1">
    <citation type="journal article" date="2019" name="Beilstein J. Org. Chem.">
        <title>Nanangenines: drimane sesquiterpenoids as the dominant metabolite cohort of a novel Australian fungus, Aspergillus nanangensis.</title>
        <authorList>
            <person name="Lacey H.J."/>
            <person name="Gilchrist C.L.M."/>
            <person name="Crombie A."/>
            <person name="Kalaitzis J.A."/>
            <person name="Vuong D."/>
            <person name="Rutledge P.J."/>
            <person name="Turner P."/>
            <person name="Pitt J.I."/>
            <person name="Lacey E."/>
            <person name="Chooi Y.H."/>
            <person name="Piggott A.M."/>
        </authorList>
    </citation>
    <scope>NUCLEOTIDE SEQUENCE</scope>
    <source>
        <strain evidence="10">MST-FP2251</strain>
    </source>
</reference>
<evidence type="ECO:0000256" key="1">
    <source>
        <dbReference type="ARBA" id="ARBA00008682"/>
    </source>
</evidence>
<evidence type="ECO:0000259" key="9">
    <source>
        <dbReference type="PROSITE" id="PS51910"/>
    </source>
</evidence>
<feature type="domain" description="Chitin-binding type-1" evidence="8">
    <location>
        <begin position="127"/>
        <end position="173"/>
    </location>
</feature>
<protein>
    <recommendedName>
        <fullName evidence="2">chitinase</fullName>
        <ecNumber evidence="2">3.2.1.14</ecNumber>
    </recommendedName>
</protein>
<gene>
    <name evidence="10" type="ORF">FE257_007036</name>
</gene>
<feature type="compositionally biased region" description="Polar residues" evidence="6">
    <location>
        <begin position="763"/>
        <end position="782"/>
    </location>
</feature>
<dbReference type="InterPro" id="IPR017853">
    <property type="entry name" value="GH"/>
</dbReference>
<feature type="domain" description="GH18" evidence="9">
    <location>
        <begin position="186"/>
        <end position="528"/>
    </location>
</feature>
<dbReference type="PROSITE" id="PS00026">
    <property type="entry name" value="CHIT_BIND_I_1"/>
    <property type="match status" value="1"/>
</dbReference>
<dbReference type="InterPro" id="IPR036861">
    <property type="entry name" value="Endochitinase-like_sf"/>
</dbReference>
<organism evidence="10 11">
    <name type="scientific">Aspergillus nanangensis</name>
    <dbReference type="NCBI Taxonomy" id="2582783"/>
    <lineage>
        <taxon>Eukaryota</taxon>
        <taxon>Fungi</taxon>
        <taxon>Dikarya</taxon>
        <taxon>Ascomycota</taxon>
        <taxon>Pezizomycotina</taxon>
        <taxon>Eurotiomycetes</taxon>
        <taxon>Eurotiomycetidae</taxon>
        <taxon>Eurotiales</taxon>
        <taxon>Aspergillaceae</taxon>
        <taxon>Aspergillus</taxon>
        <taxon>Aspergillus subgen. Circumdati</taxon>
    </lineage>
</organism>
<keyword evidence="5" id="KW-1015">Disulfide bond</keyword>
<dbReference type="Pfam" id="PF00704">
    <property type="entry name" value="Glyco_hydro_18"/>
    <property type="match status" value="1"/>
</dbReference>
<feature type="region of interest" description="Disordered" evidence="6">
    <location>
        <begin position="758"/>
        <end position="782"/>
    </location>
</feature>
<dbReference type="InterPro" id="IPR018371">
    <property type="entry name" value="Chitin-binding_1_CS"/>
</dbReference>
<dbReference type="EC" id="3.2.1.14" evidence="2"/>
<dbReference type="SUPFAM" id="SSF51445">
    <property type="entry name" value="(Trans)glycosidases"/>
    <property type="match status" value="1"/>
</dbReference>
<reference evidence="10" key="2">
    <citation type="submission" date="2020-02" db="EMBL/GenBank/DDBJ databases">
        <authorList>
            <person name="Gilchrist C.L.M."/>
            <person name="Chooi Y.-H."/>
        </authorList>
    </citation>
    <scope>NUCLEOTIDE SEQUENCE</scope>
    <source>
        <strain evidence="10">MST-FP2251</strain>
    </source>
</reference>
<dbReference type="Pfam" id="PF00187">
    <property type="entry name" value="Chitin_bind_1"/>
    <property type="match status" value="1"/>
</dbReference>
<dbReference type="SMART" id="SM00636">
    <property type="entry name" value="Glyco_18"/>
    <property type="match status" value="1"/>
</dbReference>
<dbReference type="CDD" id="cd06922">
    <property type="entry name" value="ChtBD1_GH18_1"/>
    <property type="match status" value="1"/>
</dbReference>
<evidence type="ECO:0000313" key="10">
    <source>
        <dbReference type="EMBL" id="KAF9889730.1"/>
    </source>
</evidence>
<evidence type="ECO:0000259" key="8">
    <source>
        <dbReference type="PROSITE" id="PS50941"/>
    </source>
</evidence>
<evidence type="ECO:0000256" key="7">
    <source>
        <dbReference type="SAM" id="SignalP"/>
    </source>
</evidence>
<dbReference type="SUPFAM" id="SSF54556">
    <property type="entry name" value="Chitinase insertion domain"/>
    <property type="match status" value="1"/>
</dbReference>
<keyword evidence="11" id="KW-1185">Reference proteome</keyword>
<dbReference type="PANTHER" id="PTHR47700">
    <property type="entry name" value="V CHITINASE, PUTATIVE (AFU_ORTHOLOGUE AFUA_6G13720)-RELATED"/>
    <property type="match status" value="1"/>
</dbReference>
<feature type="disulfide bond" evidence="5">
    <location>
        <begin position="120"/>
        <end position="124"/>
    </location>
</feature>
<dbReference type="InterPro" id="IPR029070">
    <property type="entry name" value="Chitinase_insertion_sf"/>
</dbReference>